<dbReference type="InterPro" id="IPR044680">
    <property type="entry name" value="EX1/2"/>
</dbReference>
<name>A0AAW1I743_SAPOF</name>
<feature type="compositionally biased region" description="Basic and acidic residues" evidence="1">
    <location>
        <begin position="132"/>
        <end position="142"/>
    </location>
</feature>
<dbReference type="Pfam" id="PF12014">
    <property type="entry name" value="Cyclin_D1_bind"/>
    <property type="match status" value="1"/>
</dbReference>
<sequence length="505" mass="55868">MSELKKAIAEERYHDASTLSRNAGSSLVGWWIGSAKDSGDPFGRLVRITPGVGKFVGRTYTPRQLVTASPGTTLFEIYVVKSRDGTYAMQVVYLQRSKGKSTNSANLQPKPTRESPNDESESSSSTDVDVDAQTKEDKLEKQEERVLNIEGATEEGIKSVINFLKDKIPGLKVKVMNIKVAEEVVEDSDAMNQMTQDDSEKDIETSDDESDDLDDTDDETDRLTLEDGKDLDMQVFVGGVVHNEDDVSSKDEVIRLPAQIMDAEKDSFILHVLGIQKSAESEAADYKLAALAAQGVSELMPADVAKVFVSNDKLLPKVSRDVREIIKLAISQAQKRNKLSEYTKFDRIKIRSDNLDPFDGLYVGAFGPHGTEIVQLRRKFGRWSSGDGLEETSDIEFYEYVEAVKLTGDLNVPAGQVTFRAKIGKASRLSNRSMYPDELGVVGSYKGQGRIAEPGFKNPKWVEGQLLQLNGKGIGPYIRGADLGFLYIVPEQSFLVIFTRLNLPE</sequence>
<gene>
    <name evidence="2" type="ORF">RND81_10G227500</name>
</gene>
<feature type="region of interest" description="Disordered" evidence="1">
    <location>
        <begin position="98"/>
        <end position="142"/>
    </location>
</feature>
<dbReference type="Proteomes" id="UP001443914">
    <property type="component" value="Unassembled WGS sequence"/>
</dbReference>
<evidence type="ECO:0000256" key="1">
    <source>
        <dbReference type="SAM" id="MobiDB-lite"/>
    </source>
</evidence>
<dbReference type="PANTHER" id="PTHR33917:SF2">
    <property type="entry name" value="PROTEIN EXECUTER 2, CHLOROPLASTIC"/>
    <property type="match status" value="1"/>
</dbReference>
<reference evidence="2" key="1">
    <citation type="submission" date="2024-03" db="EMBL/GenBank/DDBJ databases">
        <title>WGS assembly of Saponaria officinalis var. Norfolk2.</title>
        <authorList>
            <person name="Jenkins J."/>
            <person name="Shu S."/>
            <person name="Grimwood J."/>
            <person name="Barry K."/>
            <person name="Goodstein D."/>
            <person name="Schmutz J."/>
            <person name="Leebens-Mack J."/>
            <person name="Osbourn A."/>
        </authorList>
    </citation>
    <scope>NUCLEOTIDE SEQUENCE [LARGE SCALE GENOMIC DNA]</scope>
    <source>
        <strain evidence="2">JIC</strain>
    </source>
</reference>
<comment type="caution">
    <text evidence="2">The sequence shown here is derived from an EMBL/GenBank/DDBJ whole genome shotgun (WGS) entry which is preliminary data.</text>
</comment>
<protein>
    <submittedName>
        <fullName evidence="2">Uncharacterized protein</fullName>
    </submittedName>
</protein>
<feature type="compositionally biased region" description="Polar residues" evidence="1">
    <location>
        <begin position="100"/>
        <end position="109"/>
    </location>
</feature>
<dbReference type="GO" id="GO:0010343">
    <property type="term" value="P:singlet oxygen-mediated programmed cell death"/>
    <property type="evidence" value="ECO:0007669"/>
    <property type="project" value="InterPro"/>
</dbReference>
<dbReference type="EMBL" id="JBDFQZ010000010">
    <property type="protein sequence ID" value="KAK9684718.1"/>
    <property type="molecule type" value="Genomic_DNA"/>
</dbReference>
<keyword evidence="3" id="KW-1185">Reference proteome</keyword>
<feature type="compositionally biased region" description="Acidic residues" evidence="1">
    <location>
        <begin position="197"/>
        <end position="220"/>
    </location>
</feature>
<dbReference type="AlphaFoldDB" id="A0AAW1I743"/>
<evidence type="ECO:0000313" key="2">
    <source>
        <dbReference type="EMBL" id="KAK9684718.1"/>
    </source>
</evidence>
<evidence type="ECO:0000313" key="3">
    <source>
        <dbReference type="Proteomes" id="UP001443914"/>
    </source>
</evidence>
<proteinExistence type="predicted"/>
<feature type="region of interest" description="Disordered" evidence="1">
    <location>
        <begin position="189"/>
        <end position="222"/>
    </location>
</feature>
<organism evidence="2 3">
    <name type="scientific">Saponaria officinalis</name>
    <name type="common">Common soapwort</name>
    <name type="synonym">Lychnis saponaria</name>
    <dbReference type="NCBI Taxonomy" id="3572"/>
    <lineage>
        <taxon>Eukaryota</taxon>
        <taxon>Viridiplantae</taxon>
        <taxon>Streptophyta</taxon>
        <taxon>Embryophyta</taxon>
        <taxon>Tracheophyta</taxon>
        <taxon>Spermatophyta</taxon>
        <taxon>Magnoliopsida</taxon>
        <taxon>eudicotyledons</taxon>
        <taxon>Gunneridae</taxon>
        <taxon>Pentapetalae</taxon>
        <taxon>Caryophyllales</taxon>
        <taxon>Caryophyllaceae</taxon>
        <taxon>Caryophylleae</taxon>
        <taxon>Saponaria</taxon>
    </lineage>
</organism>
<dbReference type="PANTHER" id="PTHR33917">
    <property type="entry name" value="PROTEIN EXECUTER 1, CHLOROPLASTIC"/>
    <property type="match status" value="1"/>
</dbReference>
<dbReference type="GO" id="GO:0042651">
    <property type="term" value="C:thylakoid membrane"/>
    <property type="evidence" value="ECO:0007669"/>
    <property type="project" value="TreeGrafter"/>
</dbReference>
<accession>A0AAW1I743</accession>